<dbReference type="GO" id="GO:0003723">
    <property type="term" value="F:RNA binding"/>
    <property type="evidence" value="ECO:0007669"/>
    <property type="project" value="UniProtKB-UniRule"/>
</dbReference>
<dbReference type="InterPro" id="IPR050886">
    <property type="entry name" value="RNA-binding_reg"/>
</dbReference>
<gene>
    <name evidence="4" type="ORF">SASPL_153734</name>
</gene>
<dbReference type="SUPFAM" id="SSF54928">
    <property type="entry name" value="RNA-binding domain, RBD"/>
    <property type="match status" value="2"/>
</dbReference>
<evidence type="ECO:0000313" key="5">
    <source>
        <dbReference type="Proteomes" id="UP000298416"/>
    </source>
</evidence>
<dbReference type="EMBL" id="PNBA02000022">
    <property type="protein sequence ID" value="KAG6384912.1"/>
    <property type="molecule type" value="Genomic_DNA"/>
</dbReference>
<accession>A0A8X8YXP3</accession>
<dbReference type="GO" id="GO:0005634">
    <property type="term" value="C:nucleus"/>
    <property type="evidence" value="ECO:0007669"/>
    <property type="project" value="TreeGrafter"/>
</dbReference>
<dbReference type="InterPro" id="IPR035979">
    <property type="entry name" value="RBD_domain_sf"/>
</dbReference>
<dbReference type="SMART" id="SM00360">
    <property type="entry name" value="RRM"/>
    <property type="match status" value="2"/>
</dbReference>
<dbReference type="InterPro" id="IPR000504">
    <property type="entry name" value="RRM_dom"/>
</dbReference>
<proteinExistence type="predicted"/>
<reference evidence="4" key="1">
    <citation type="submission" date="2018-01" db="EMBL/GenBank/DDBJ databases">
        <authorList>
            <person name="Mao J.F."/>
        </authorList>
    </citation>
    <scope>NUCLEOTIDE SEQUENCE</scope>
    <source>
        <strain evidence="4">Huo1</strain>
        <tissue evidence="4">Leaf</tissue>
    </source>
</reference>
<feature type="domain" description="RRM" evidence="3">
    <location>
        <begin position="293"/>
        <end position="370"/>
    </location>
</feature>
<evidence type="ECO:0000259" key="3">
    <source>
        <dbReference type="PROSITE" id="PS50102"/>
    </source>
</evidence>
<sequence>MPSALKLTNFFILHANKPYRLKFANLSSPSHAAADDSRNIPRLTYLSGWRCRTTTQFHTPRALAPPPNSPMAIISASTHPIPGNTTILIAAGAIIWGLQWGPMLMERWRPKLAKNQICQRRRESHQIAHVAYDPDDRPRRRHTDSRLHTEIQTLLEPFSKEQLISLVIELSSSDDHILSLVKAAADQDIGHRKIFIHGLGWDATRELVESIFGDYGEIEDLNVVADRETGKCKGYAFLTFKSFKSVKKLLKNPRVQVGNRLTSCQLASEGPLGPAAAGIVSQKQFSASDYPQRKIYVSNVPLNASPERLLAFFEKFGEIESGPKGMDPETGRFKGYAIFVFKTLEGAKKVLEDPVKFFEGGQLHCKKAAEGKGQVASGAASITTALQPVQPQMLAAVAAAQQVQNMALLGQQAGLVNPLYGGGLIGNANLGGYYGMLGGGQGLGLGAYGVSGGGNSVPGLGAYGVSSGGSSVPGLGAYGVSGSGNSVPGLGAYGVSGSGNSVPGLGAYGVSGGGSSVPGLGTYGVSGGGNSVTSGAMLQGVQFAYPGLQNGKSSSTLPKTPGAGGSSYSQKQWKTSKIMDIRYEVYLKQN</sequence>
<name>A0A8X8YXP3_SALSN</name>
<feature type="domain" description="RRM" evidence="3">
    <location>
        <begin position="192"/>
        <end position="269"/>
    </location>
</feature>
<organism evidence="4">
    <name type="scientific">Salvia splendens</name>
    <name type="common">Scarlet sage</name>
    <dbReference type="NCBI Taxonomy" id="180675"/>
    <lineage>
        <taxon>Eukaryota</taxon>
        <taxon>Viridiplantae</taxon>
        <taxon>Streptophyta</taxon>
        <taxon>Embryophyta</taxon>
        <taxon>Tracheophyta</taxon>
        <taxon>Spermatophyta</taxon>
        <taxon>Magnoliopsida</taxon>
        <taxon>eudicotyledons</taxon>
        <taxon>Gunneridae</taxon>
        <taxon>Pentapetalae</taxon>
        <taxon>asterids</taxon>
        <taxon>lamiids</taxon>
        <taxon>Lamiales</taxon>
        <taxon>Lamiaceae</taxon>
        <taxon>Nepetoideae</taxon>
        <taxon>Mentheae</taxon>
        <taxon>Salviinae</taxon>
        <taxon>Salvia</taxon>
        <taxon>Salvia subgen. Calosphace</taxon>
        <taxon>core Calosphace</taxon>
    </lineage>
</organism>
<keyword evidence="1 2" id="KW-0694">RNA-binding</keyword>
<dbReference type="PROSITE" id="PS50102">
    <property type="entry name" value="RRM"/>
    <property type="match status" value="2"/>
</dbReference>
<dbReference type="Proteomes" id="UP000298416">
    <property type="component" value="Unassembled WGS sequence"/>
</dbReference>
<dbReference type="AlphaFoldDB" id="A0A8X8YXP3"/>
<protein>
    <recommendedName>
        <fullName evidence="3">RRM domain-containing protein</fullName>
    </recommendedName>
</protein>
<dbReference type="PANTHER" id="PTHR48024">
    <property type="entry name" value="GEO13361P1-RELATED"/>
    <property type="match status" value="1"/>
</dbReference>
<evidence type="ECO:0000256" key="1">
    <source>
        <dbReference type="ARBA" id="ARBA00022884"/>
    </source>
</evidence>
<evidence type="ECO:0000313" key="4">
    <source>
        <dbReference type="EMBL" id="KAG6384912.1"/>
    </source>
</evidence>
<dbReference type="Pfam" id="PF00076">
    <property type="entry name" value="RRM_1"/>
    <property type="match status" value="2"/>
</dbReference>
<reference evidence="4" key="2">
    <citation type="submission" date="2020-08" db="EMBL/GenBank/DDBJ databases">
        <title>Plant Genome Project.</title>
        <authorList>
            <person name="Zhang R.-G."/>
        </authorList>
    </citation>
    <scope>NUCLEOTIDE SEQUENCE</scope>
    <source>
        <strain evidence="4">Huo1</strain>
        <tissue evidence="4">Leaf</tissue>
    </source>
</reference>
<evidence type="ECO:0000256" key="2">
    <source>
        <dbReference type="PROSITE-ProRule" id="PRU00176"/>
    </source>
</evidence>
<dbReference type="InterPro" id="IPR012677">
    <property type="entry name" value="Nucleotide-bd_a/b_plait_sf"/>
</dbReference>
<comment type="caution">
    <text evidence="4">The sequence shown here is derived from an EMBL/GenBank/DDBJ whole genome shotgun (WGS) entry which is preliminary data.</text>
</comment>
<dbReference type="PANTHER" id="PTHR48024:SF9">
    <property type="entry name" value="UBP1-ASSOCIATED PROTEINS 1A-RELATED"/>
    <property type="match status" value="1"/>
</dbReference>
<dbReference type="Gene3D" id="3.30.70.330">
    <property type="match status" value="2"/>
</dbReference>
<keyword evidence="5" id="KW-1185">Reference proteome</keyword>